<feature type="domain" description="Apple" evidence="3">
    <location>
        <begin position="160"/>
        <end position="239"/>
    </location>
</feature>
<keyword evidence="1" id="KW-0732">Signal</keyword>
<dbReference type="Pfam" id="PF08276">
    <property type="entry name" value="PAN_2"/>
    <property type="match status" value="1"/>
</dbReference>
<reference evidence="5" key="2">
    <citation type="submission" date="2018-02" db="UniProtKB">
        <authorList>
            <consortium name="EnsemblPlants"/>
        </authorList>
    </citation>
    <scope>IDENTIFICATION</scope>
    <source>
        <strain evidence="5">Williams 82</strain>
    </source>
</reference>
<accession>A0A0R0GW83</accession>
<evidence type="ECO:0000313" key="4">
    <source>
        <dbReference type="EMBL" id="KRH22183.1"/>
    </source>
</evidence>
<evidence type="ECO:0000259" key="3">
    <source>
        <dbReference type="PROSITE" id="PS50948"/>
    </source>
</evidence>
<dbReference type="Pfam" id="PF00954">
    <property type="entry name" value="S_locus_glycop"/>
    <property type="match status" value="1"/>
</dbReference>
<dbReference type="SMR" id="A0A0R0GW83"/>
<keyword evidence="6" id="KW-1185">Reference proteome</keyword>
<proteinExistence type="predicted"/>
<evidence type="ECO:0000313" key="6">
    <source>
        <dbReference type="Proteomes" id="UP000008827"/>
    </source>
</evidence>
<reference evidence="4 5" key="1">
    <citation type="journal article" date="2010" name="Nature">
        <title>Genome sequence of the palaeopolyploid soybean.</title>
        <authorList>
            <person name="Schmutz J."/>
            <person name="Cannon S.B."/>
            <person name="Schlueter J."/>
            <person name="Ma J."/>
            <person name="Mitros T."/>
            <person name="Nelson W."/>
            <person name="Hyten D.L."/>
            <person name="Song Q."/>
            <person name="Thelen J.J."/>
            <person name="Cheng J."/>
            <person name="Xu D."/>
            <person name="Hellsten U."/>
            <person name="May G.D."/>
            <person name="Yu Y."/>
            <person name="Sakurai T."/>
            <person name="Umezawa T."/>
            <person name="Bhattacharyya M.K."/>
            <person name="Sandhu D."/>
            <person name="Valliyodan B."/>
            <person name="Lindquist E."/>
            <person name="Peto M."/>
            <person name="Grant D."/>
            <person name="Shu S."/>
            <person name="Goodstein D."/>
            <person name="Barry K."/>
            <person name="Futrell-Griggs M."/>
            <person name="Abernathy B."/>
            <person name="Du J."/>
            <person name="Tian Z."/>
            <person name="Zhu L."/>
            <person name="Gill N."/>
            <person name="Joshi T."/>
            <person name="Libault M."/>
            <person name="Sethuraman A."/>
            <person name="Zhang X.-C."/>
            <person name="Shinozaki K."/>
            <person name="Nguyen H.T."/>
            <person name="Wing R.A."/>
            <person name="Cregan P."/>
            <person name="Specht J."/>
            <person name="Grimwood J."/>
            <person name="Rokhsar D."/>
            <person name="Stacey G."/>
            <person name="Shoemaker R.C."/>
            <person name="Jackson S.A."/>
        </authorList>
    </citation>
    <scope>NUCLEOTIDE SEQUENCE</scope>
    <source>
        <strain evidence="5">cv. Williams 82</strain>
        <tissue evidence="4">Callus</tissue>
    </source>
</reference>
<sequence>MRRVSAWKNWDDSSPGDFTWGISLEGFPQVIMWKGSKEFYHGSHWSGLGFSGALELKANPVFEFKFVSNEDEVYYTYSLRNESLVSRIVMNQTISTRQRYIWIEKAQSWRLYASVPRDNCDFYNLCGSNGNRVIVGLDRPGNWDIMDWTQGCFLTEKWNCEERRKHGFAKLSGLKAPDTSHSWVNESMSLNECREKGLENCSCKAYANSDVRGGGSGCLMRFGDLWDIRVFGWWSGSIC</sequence>
<evidence type="ECO:0000256" key="2">
    <source>
        <dbReference type="ARBA" id="ARBA00023157"/>
    </source>
</evidence>
<dbReference type="Gramene" id="KRH22183">
    <property type="protein sequence ID" value="KRH22183"/>
    <property type="gene ID" value="GLYMA_13G283700"/>
</dbReference>
<protein>
    <recommendedName>
        <fullName evidence="3">Apple domain-containing protein</fullName>
    </recommendedName>
</protein>
<gene>
    <name evidence="4" type="ORF">GLYMA_13G283700</name>
</gene>
<dbReference type="OMA" id="DCEVECK"/>
<dbReference type="PANTHER" id="PTHR32444:SF234">
    <property type="entry name" value="RECEPTOR-LIKE SERINE_THREONINE-PROTEIN KINASE"/>
    <property type="match status" value="1"/>
</dbReference>
<dbReference type="EnsemblPlants" id="KRH22183">
    <property type="protein sequence ID" value="KRH22183"/>
    <property type="gene ID" value="GLYMA_13G283700"/>
</dbReference>
<dbReference type="GO" id="GO:0048544">
    <property type="term" value="P:recognition of pollen"/>
    <property type="evidence" value="ECO:0007669"/>
    <property type="project" value="InterPro"/>
</dbReference>
<dbReference type="InterPro" id="IPR003609">
    <property type="entry name" value="Pan_app"/>
</dbReference>
<dbReference type="AlphaFoldDB" id="A0A0R0GW83"/>
<dbReference type="InParanoid" id="A0A0R0GW83"/>
<reference evidence="4" key="3">
    <citation type="submission" date="2018-07" db="EMBL/GenBank/DDBJ databases">
        <title>WGS assembly of Glycine max.</title>
        <authorList>
            <person name="Schmutz J."/>
            <person name="Cannon S."/>
            <person name="Schlueter J."/>
            <person name="Ma J."/>
            <person name="Mitros T."/>
            <person name="Nelson W."/>
            <person name="Hyten D."/>
            <person name="Song Q."/>
            <person name="Thelen J."/>
            <person name="Cheng J."/>
            <person name="Xu D."/>
            <person name="Hellsten U."/>
            <person name="May G."/>
            <person name="Yu Y."/>
            <person name="Sakurai T."/>
            <person name="Umezawa T."/>
            <person name="Bhattacharyya M."/>
            <person name="Sandhu D."/>
            <person name="Valliyodan B."/>
            <person name="Lindquist E."/>
            <person name="Peto M."/>
            <person name="Grant D."/>
            <person name="Shu S."/>
            <person name="Goodstein D."/>
            <person name="Barry K."/>
            <person name="Futrell-Griggs M."/>
            <person name="Abernathy B."/>
            <person name="Du J."/>
            <person name="Tian Z."/>
            <person name="Zhu L."/>
            <person name="Gill N."/>
            <person name="Joshi T."/>
            <person name="Libault M."/>
            <person name="Sethuraman A."/>
            <person name="Zhang X."/>
            <person name="Shinozaki K."/>
            <person name="Nguyen H."/>
            <person name="Wing R."/>
            <person name="Cregan P."/>
            <person name="Specht J."/>
            <person name="Grimwood J."/>
            <person name="Rokhsar D."/>
            <person name="Stacey G."/>
            <person name="Shoemaker R."/>
            <person name="Jackson S."/>
        </authorList>
    </citation>
    <scope>NUCLEOTIDE SEQUENCE</scope>
    <source>
        <tissue evidence="4">Callus</tissue>
    </source>
</reference>
<dbReference type="CDD" id="cd01098">
    <property type="entry name" value="PAN_AP_plant"/>
    <property type="match status" value="1"/>
</dbReference>
<dbReference type="PROSITE" id="PS50948">
    <property type="entry name" value="PAN"/>
    <property type="match status" value="1"/>
</dbReference>
<dbReference type="PANTHER" id="PTHR32444">
    <property type="entry name" value="BULB-TYPE LECTIN DOMAIN-CONTAINING PROTEIN"/>
    <property type="match status" value="1"/>
</dbReference>
<evidence type="ECO:0000256" key="1">
    <source>
        <dbReference type="ARBA" id="ARBA00022729"/>
    </source>
</evidence>
<organism evidence="4">
    <name type="scientific">Glycine max</name>
    <name type="common">Soybean</name>
    <name type="synonym">Glycine hispida</name>
    <dbReference type="NCBI Taxonomy" id="3847"/>
    <lineage>
        <taxon>Eukaryota</taxon>
        <taxon>Viridiplantae</taxon>
        <taxon>Streptophyta</taxon>
        <taxon>Embryophyta</taxon>
        <taxon>Tracheophyta</taxon>
        <taxon>Spermatophyta</taxon>
        <taxon>Magnoliopsida</taxon>
        <taxon>eudicotyledons</taxon>
        <taxon>Gunneridae</taxon>
        <taxon>Pentapetalae</taxon>
        <taxon>rosids</taxon>
        <taxon>fabids</taxon>
        <taxon>Fabales</taxon>
        <taxon>Fabaceae</taxon>
        <taxon>Papilionoideae</taxon>
        <taxon>50 kb inversion clade</taxon>
        <taxon>NPAAA clade</taxon>
        <taxon>indigoferoid/millettioid clade</taxon>
        <taxon>Phaseoleae</taxon>
        <taxon>Glycine</taxon>
        <taxon>Glycine subgen. Soja</taxon>
    </lineage>
</organism>
<evidence type="ECO:0000313" key="5">
    <source>
        <dbReference type="EnsemblPlants" id="KRH22183"/>
    </source>
</evidence>
<dbReference type="InterPro" id="IPR000858">
    <property type="entry name" value="S_locus_glycoprot_dom"/>
</dbReference>
<name>A0A0R0GW83_SOYBN</name>
<keyword evidence="2" id="KW-1015">Disulfide bond</keyword>
<dbReference type="EMBL" id="CM000846">
    <property type="protein sequence ID" value="KRH22183.1"/>
    <property type="molecule type" value="Genomic_DNA"/>
</dbReference>
<dbReference type="Proteomes" id="UP000008827">
    <property type="component" value="Chromosome 13"/>
</dbReference>